<feature type="active site" description="Proton acceptor; for glutaminase activity" evidence="7">
    <location>
        <position position="44"/>
    </location>
</feature>
<dbReference type="PANTHER" id="PTHR23090:SF9">
    <property type="entry name" value="GLUTAMINE-DEPENDENT NAD(+) SYNTHETASE"/>
    <property type="match status" value="1"/>
</dbReference>
<dbReference type="InterPro" id="IPR014445">
    <property type="entry name" value="Gln-dep_NAD_synthase"/>
</dbReference>
<dbReference type="FunFam" id="3.40.50.620:FF:000106">
    <property type="entry name" value="Glutamine-dependent NAD(+) synthetase"/>
    <property type="match status" value="1"/>
</dbReference>
<dbReference type="GO" id="GO:0003952">
    <property type="term" value="F:NAD+ synthase (glutamine-hydrolyzing) activity"/>
    <property type="evidence" value="ECO:0007669"/>
    <property type="project" value="UniProtKB-UniRule"/>
</dbReference>
<keyword evidence="3 7" id="KW-0436">Ligase</keyword>
<evidence type="ECO:0000256" key="8">
    <source>
        <dbReference type="PIRNR" id="PIRNR006630"/>
    </source>
</evidence>
<comment type="catalytic activity">
    <reaction evidence="7 8">
        <text>deamido-NAD(+) + L-glutamine + ATP + H2O = L-glutamate + AMP + diphosphate + NAD(+) + H(+)</text>
        <dbReference type="Rhea" id="RHEA:24384"/>
        <dbReference type="ChEBI" id="CHEBI:15377"/>
        <dbReference type="ChEBI" id="CHEBI:15378"/>
        <dbReference type="ChEBI" id="CHEBI:29985"/>
        <dbReference type="ChEBI" id="CHEBI:30616"/>
        <dbReference type="ChEBI" id="CHEBI:33019"/>
        <dbReference type="ChEBI" id="CHEBI:57540"/>
        <dbReference type="ChEBI" id="CHEBI:58359"/>
        <dbReference type="ChEBI" id="CHEBI:58437"/>
        <dbReference type="ChEBI" id="CHEBI:456215"/>
        <dbReference type="EC" id="6.3.5.1"/>
    </reaction>
</comment>
<feature type="compositionally biased region" description="Basic and acidic residues" evidence="10">
    <location>
        <begin position="495"/>
        <end position="511"/>
    </location>
</feature>
<comment type="caution">
    <text evidence="12">The sequence shown here is derived from an EMBL/GenBank/DDBJ whole genome shotgun (WGS) entry which is preliminary data.</text>
</comment>
<dbReference type="CDD" id="cd07570">
    <property type="entry name" value="GAT_Gln-NAD-synth"/>
    <property type="match status" value="1"/>
</dbReference>
<feature type="region of interest" description="Disordered" evidence="10">
    <location>
        <begin position="482"/>
        <end position="513"/>
    </location>
</feature>
<comment type="function">
    <text evidence="7">Catalyzes the ATP-dependent amidation of deamido-NAD to form NAD. Uses L-glutamine as a nitrogen source.</text>
</comment>
<feature type="region of interest" description="Disordered" evidence="10">
    <location>
        <begin position="585"/>
        <end position="611"/>
    </location>
</feature>
<evidence type="ECO:0000256" key="10">
    <source>
        <dbReference type="SAM" id="MobiDB-lite"/>
    </source>
</evidence>
<dbReference type="SUPFAM" id="SSF52402">
    <property type="entry name" value="Adenine nucleotide alpha hydrolases-like"/>
    <property type="match status" value="1"/>
</dbReference>
<reference evidence="12" key="1">
    <citation type="submission" date="2021-04" db="EMBL/GenBank/DDBJ databases">
        <title>Genome based classification of Actinospica acidithermotolerans sp. nov., an actinobacterium isolated from an Indonesian hot spring.</title>
        <authorList>
            <person name="Kusuma A.B."/>
            <person name="Putra K.E."/>
            <person name="Nafisah S."/>
            <person name="Loh J."/>
            <person name="Nouioui I."/>
            <person name="Goodfellow M."/>
        </authorList>
    </citation>
    <scope>NUCLEOTIDE SEQUENCE</scope>
    <source>
        <strain evidence="12">MGRD01-02</strain>
    </source>
</reference>
<protein>
    <recommendedName>
        <fullName evidence="7 8">Glutamine-dependent NAD(+) synthetase</fullName>
        <ecNumber evidence="7 8">6.3.5.1</ecNumber>
    </recommendedName>
    <alternativeName>
        <fullName evidence="7 8">NAD(+) synthase [glutamine-hydrolyzing]</fullName>
    </alternativeName>
</protein>
<feature type="active site" description="For glutaminase activity" evidence="7">
    <location>
        <position position="125"/>
    </location>
</feature>
<dbReference type="GO" id="GO:0005524">
    <property type="term" value="F:ATP binding"/>
    <property type="evidence" value="ECO:0007669"/>
    <property type="project" value="UniProtKB-UniRule"/>
</dbReference>
<keyword evidence="5 7" id="KW-0067">ATP-binding</keyword>
<dbReference type="GO" id="GO:0008795">
    <property type="term" value="F:NAD+ synthase activity"/>
    <property type="evidence" value="ECO:0007669"/>
    <property type="project" value="UniProtKB-UniRule"/>
</dbReference>
<feature type="binding site" evidence="7">
    <location>
        <position position="559"/>
    </location>
    <ligand>
        <name>deamido-NAD(+)</name>
        <dbReference type="ChEBI" id="CHEBI:58437"/>
        <note>ligand shared between two neighboring subunits</note>
    </ligand>
</feature>
<feature type="binding site" evidence="7">
    <location>
        <position position="194"/>
    </location>
    <ligand>
        <name>L-glutamine</name>
        <dbReference type="ChEBI" id="CHEBI:58359"/>
    </ligand>
</feature>
<feature type="compositionally biased region" description="Low complexity" evidence="10">
    <location>
        <begin position="587"/>
        <end position="611"/>
    </location>
</feature>
<feature type="active site" description="Nucleophile; for glutaminase activity" evidence="7">
    <location>
        <position position="161"/>
    </location>
</feature>
<dbReference type="Pfam" id="PF00795">
    <property type="entry name" value="CN_hydrolase"/>
    <property type="match status" value="1"/>
</dbReference>
<evidence type="ECO:0000313" key="13">
    <source>
        <dbReference type="Proteomes" id="UP000676325"/>
    </source>
</evidence>
<dbReference type="NCBIfam" id="TIGR00552">
    <property type="entry name" value="nadE"/>
    <property type="match status" value="1"/>
</dbReference>
<dbReference type="InterPro" id="IPR036526">
    <property type="entry name" value="C-N_Hydrolase_sf"/>
</dbReference>
<accession>A0A941EID2</accession>
<dbReference type="EC" id="6.3.5.1" evidence="7 8"/>
<name>A0A941EID2_9ACTN</name>
<dbReference type="GO" id="GO:0004359">
    <property type="term" value="F:glutaminase activity"/>
    <property type="evidence" value="ECO:0007669"/>
    <property type="project" value="InterPro"/>
</dbReference>
<evidence type="ECO:0000256" key="2">
    <source>
        <dbReference type="ARBA" id="ARBA00007145"/>
    </source>
</evidence>
<dbReference type="PANTHER" id="PTHR23090">
    <property type="entry name" value="NH 3 /GLUTAMINE-DEPENDENT NAD + SYNTHETASE"/>
    <property type="match status" value="1"/>
</dbReference>
<evidence type="ECO:0000256" key="3">
    <source>
        <dbReference type="ARBA" id="ARBA00022598"/>
    </source>
</evidence>
<dbReference type="SUPFAM" id="SSF56317">
    <property type="entry name" value="Carbon-nitrogen hydrolase"/>
    <property type="match status" value="1"/>
</dbReference>
<keyword evidence="13" id="KW-1185">Reference proteome</keyword>
<dbReference type="InterPro" id="IPR022310">
    <property type="entry name" value="NAD/GMP_synthase"/>
</dbReference>
<dbReference type="HAMAP" id="MF_02090">
    <property type="entry name" value="NadE_glutamine_dep"/>
    <property type="match status" value="1"/>
</dbReference>
<dbReference type="Proteomes" id="UP000676325">
    <property type="component" value="Unassembled WGS sequence"/>
</dbReference>
<feature type="binding site" evidence="7">
    <location>
        <position position="188"/>
    </location>
    <ligand>
        <name>L-glutamine</name>
        <dbReference type="ChEBI" id="CHEBI:58359"/>
    </ligand>
</feature>
<evidence type="ECO:0000256" key="7">
    <source>
        <dbReference type="HAMAP-Rule" id="MF_02090"/>
    </source>
</evidence>
<dbReference type="PIRSF" id="PIRSF006630">
    <property type="entry name" value="NADS_GAT"/>
    <property type="match status" value="1"/>
</dbReference>
<evidence type="ECO:0000256" key="6">
    <source>
        <dbReference type="ARBA" id="ARBA00023027"/>
    </source>
</evidence>
<comment type="caution">
    <text evidence="7">Lacks conserved residue(s) required for the propagation of feature annotation.</text>
</comment>
<dbReference type="NCBIfam" id="NF010588">
    <property type="entry name" value="PRK13981.1"/>
    <property type="match status" value="1"/>
</dbReference>
<feature type="binding site" evidence="7">
    <location>
        <position position="437"/>
    </location>
    <ligand>
        <name>ATP</name>
        <dbReference type="ChEBI" id="CHEBI:30616"/>
    </ligand>
</feature>
<dbReference type="Pfam" id="PF02540">
    <property type="entry name" value="NAD_synthase"/>
    <property type="match status" value="1"/>
</dbReference>
<gene>
    <name evidence="7" type="primary">nadE</name>
    <name evidence="12" type="ORF">KDK95_32005</name>
</gene>
<dbReference type="Gene3D" id="3.40.50.620">
    <property type="entry name" value="HUPs"/>
    <property type="match status" value="1"/>
</dbReference>
<proteinExistence type="inferred from homology"/>
<keyword evidence="6 7" id="KW-0520">NAD</keyword>
<dbReference type="GO" id="GO:0005737">
    <property type="term" value="C:cytoplasm"/>
    <property type="evidence" value="ECO:0007669"/>
    <property type="project" value="InterPro"/>
</dbReference>
<feature type="binding site" evidence="7">
    <location>
        <position position="413"/>
    </location>
    <ligand>
        <name>deamido-NAD(+)</name>
        <dbReference type="ChEBI" id="CHEBI:58437"/>
        <note>ligand shared between two neighboring subunits</note>
    </ligand>
</feature>
<comment type="pathway">
    <text evidence="1 7 8">Cofactor biosynthesis; NAD(+) biosynthesis; NAD(+) from deamido-NAD(+) (L-Gln route): step 1/1.</text>
</comment>
<organism evidence="12 13">
    <name type="scientific">Actinospica acidithermotolerans</name>
    <dbReference type="NCBI Taxonomy" id="2828514"/>
    <lineage>
        <taxon>Bacteria</taxon>
        <taxon>Bacillati</taxon>
        <taxon>Actinomycetota</taxon>
        <taxon>Actinomycetes</taxon>
        <taxon>Catenulisporales</taxon>
        <taxon>Actinospicaceae</taxon>
        <taxon>Actinospica</taxon>
    </lineage>
</organism>
<dbReference type="AlphaFoldDB" id="A0A941EID2"/>
<feature type="binding site" evidence="7">
    <location>
        <position position="131"/>
    </location>
    <ligand>
        <name>L-glutamine</name>
        <dbReference type="ChEBI" id="CHEBI:58359"/>
    </ligand>
</feature>
<evidence type="ECO:0000256" key="5">
    <source>
        <dbReference type="ARBA" id="ARBA00022840"/>
    </source>
</evidence>
<comment type="similarity">
    <text evidence="9">Belongs to the NAD synthetase family.</text>
</comment>
<evidence type="ECO:0000259" key="11">
    <source>
        <dbReference type="PROSITE" id="PS50263"/>
    </source>
</evidence>
<evidence type="ECO:0000256" key="4">
    <source>
        <dbReference type="ARBA" id="ARBA00022741"/>
    </source>
</evidence>
<dbReference type="InterPro" id="IPR014729">
    <property type="entry name" value="Rossmann-like_a/b/a_fold"/>
</dbReference>
<evidence type="ECO:0000256" key="9">
    <source>
        <dbReference type="RuleBase" id="RU003811"/>
    </source>
</evidence>
<evidence type="ECO:0000256" key="1">
    <source>
        <dbReference type="ARBA" id="ARBA00005188"/>
    </source>
</evidence>
<dbReference type="GO" id="GO:0009435">
    <property type="term" value="P:NAD+ biosynthetic process"/>
    <property type="evidence" value="ECO:0007669"/>
    <property type="project" value="UniProtKB-UniRule"/>
</dbReference>
<dbReference type="Gene3D" id="3.60.110.10">
    <property type="entry name" value="Carbon-nitrogen hydrolase"/>
    <property type="match status" value="1"/>
</dbReference>
<feature type="binding site" evidence="7">
    <location>
        <begin position="331"/>
        <end position="338"/>
    </location>
    <ligand>
        <name>ATP</name>
        <dbReference type="ChEBI" id="CHEBI:30616"/>
    </ligand>
</feature>
<dbReference type="RefSeq" id="WP_212522092.1">
    <property type="nucleotide sequence ID" value="NZ_JAGSOH010000171.1"/>
</dbReference>
<dbReference type="PROSITE" id="PS50263">
    <property type="entry name" value="CN_HYDROLASE"/>
    <property type="match status" value="1"/>
</dbReference>
<sequence>MAQLRIALAQINPTVGDLAGNTALVLQAAREASAAGAHLLAAPEQALTGYPIEDLALRGSFVDASRAALEDLGTRLAEEGLGELVVVVGYLDETEWVPRAGFPAGSPQNAAAVLHRGSVLIRSAKHHLPNYGVFDEYRYFVPGNELPVVRIGGVDVAVAICEDLWQDRGTPAAAAESGANLLLSINASPYELAKDDERYDLMRTRAIETGCTVVYVNQVGGQDELVFDGDSLVVAPDGSLLARAGKFVEQLVVMDLELPEADLPVEDTVASNGMTIRRVVASAEPLAAPPAPRVEPVIEEQPDEHEEIYRALVLGLRDYVRKNGFKSVLFGLSGGIDSALVAAIAVDAVGAENAYAVSMPSAYSSEHSKSDAADLARRTGLHYETVEVAPMVDAYLKTIADAGTAITGVADENLQARVRGTILMALSNQRGHLVLATGNKSELSVGYATLYDAGSIGGYSPIKDVPKTLVWDLARWRNAAAEERGETPPIPANSIEKEPSAELRPDQKDSDSLPDYELLDGILDLYVKGDKGIDEIVEAGYDPVLVERIIRLTDQAEYKRRQYPPGAKISPKAFGRDRRLPITNRFAQKADAAAARRAGQEPAGQQERAGH</sequence>
<dbReference type="EMBL" id="JAGSOH010000171">
    <property type="protein sequence ID" value="MBR7830973.1"/>
    <property type="molecule type" value="Genomic_DNA"/>
</dbReference>
<dbReference type="InterPro" id="IPR003010">
    <property type="entry name" value="C-N_Hydrolase"/>
</dbReference>
<dbReference type="InterPro" id="IPR003694">
    <property type="entry name" value="NAD_synthase"/>
</dbReference>
<comment type="similarity">
    <text evidence="2 7 8">In the C-terminal section; belongs to the NAD synthetase family.</text>
</comment>
<evidence type="ECO:0000313" key="12">
    <source>
        <dbReference type="EMBL" id="MBR7830973.1"/>
    </source>
</evidence>
<feature type="domain" description="CN hydrolase" evidence="11">
    <location>
        <begin position="4"/>
        <end position="258"/>
    </location>
</feature>
<keyword evidence="4 7" id="KW-0547">Nucleotide-binding</keyword>
<dbReference type="CDD" id="cd00553">
    <property type="entry name" value="NAD_synthase"/>
    <property type="match status" value="1"/>
</dbReference>
<feature type="binding site" evidence="7">
    <location>
        <position position="442"/>
    </location>
    <ligand>
        <name>deamido-NAD(+)</name>
        <dbReference type="ChEBI" id="CHEBI:58437"/>
        <note>ligand shared between two neighboring subunits</note>
    </ligand>
</feature>